<accession>A0A5N6VBA2</accession>
<reference evidence="1 2" key="1">
    <citation type="submission" date="2019-04" db="EMBL/GenBank/DDBJ databases">
        <title>Friends and foes A comparative genomics study of 23 Aspergillus species from section Flavi.</title>
        <authorList>
            <consortium name="DOE Joint Genome Institute"/>
            <person name="Kjaerbolling I."/>
            <person name="Vesth T."/>
            <person name="Frisvad J.C."/>
            <person name="Nybo J.L."/>
            <person name="Theobald S."/>
            <person name="Kildgaard S."/>
            <person name="Isbrandt T."/>
            <person name="Kuo A."/>
            <person name="Sato A."/>
            <person name="Lyhne E.K."/>
            <person name="Kogle M.E."/>
            <person name="Wiebenga A."/>
            <person name="Kun R.S."/>
            <person name="Lubbers R.J."/>
            <person name="Makela M.R."/>
            <person name="Barry K."/>
            <person name="Chovatia M."/>
            <person name="Clum A."/>
            <person name="Daum C."/>
            <person name="Haridas S."/>
            <person name="He G."/>
            <person name="LaButti K."/>
            <person name="Lipzen A."/>
            <person name="Mondo S."/>
            <person name="Riley R."/>
            <person name="Salamov A."/>
            <person name="Simmons B.A."/>
            <person name="Magnuson J.K."/>
            <person name="Henrissat B."/>
            <person name="Mortensen U.H."/>
            <person name="Larsen T.O."/>
            <person name="Devries R.P."/>
            <person name="Grigoriev I.V."/>
            <person name="Machida M."/>
            <person name="Baker S.E."/>
            <person name="Andersen M.R."/>
        </authorList>
    </citation>
    <scope>NUCLEOTIDE SEQUENCE [LARGE SCALE GENOMIC DNA]</scope>
    <source>
        <strain evidence="1 2">CBS 117626</strain>
    </source>
</reference>
<evidence type="ECO:0000313" key="1">
    <source>
        <dbReference type="EMBL" id="KAE8168037.1"/>
    </source>
</evidence>
<sequence length="181" mass="20651">MDRASGWGIMRDFNGGSGWTALGFVGDQWIVMSLGYGEAYGQGRAGYGGQEENRGALDGSEDAQGGGSGIGGADVRMGLRFRIDYHWRGIYDCYSRIEYHEHAIYDLRRQMRYYYDTRIECYVHTISDHDRKIAHYRGMKDSHFRALAELENLDLISIRMNLHGARMWGGRVEGDEDTEMD</sequence>
<keyword evidence="2" id="KW-1185">Reference proteome</keyword>
<proteinExistence type="predicted"/>
<dbReference type="EMBL" id="ML738587">
    <property type="protein sequence ID" value="KAE8168037.1"/>
    <property type="molecule type" value="Genomic_DNA"/>
</dbReference>
<name>A0A5N6VBA2_ASPTM</name>
<organism evidence="1 2">
    <name type="scientific">Aspergillus tamarii</name>
    <dbReference type="NCBI Taxonomy" id="41984"/>
    <lineage>
        <taxon>Eukaryota</taxon>
        <taxon>Fungi</taxon>
        <taxon>Dikarya</taxon>
        <taxon>Ascomycota</taxon>
        <taxon>Pezizomycotina</taxon>
        <taxon>Eurotiomycetes</taxon>
        <taxon>Eurotiomycetidae</taxon>
        <taxon>Eurotiales</taxon>
        <taxon>Aspergillaceae</taxon>
        <taxon>Aspergillus</taxon>
        <taxon>Aspergillus subgen. Circumdati</taxon>
    </lineage>
</organism>
<protein>
    <submittedName>
        <fullName evidence="1">Uncharacterized protein</fullName>
    </submittedName>
</protein>
<dbReference type="Proteomes" id="UP000326950">
    <property type="component" value="Unassembled WGS sequence"/>
</dbReference>
<gene>
    <name evidence="1" type="ORF">BDV40DRAFT_131235</name>
</gene>
<dbReference type="OrthoDB" id="10638822at2759"/>
<evidence type="ECO:0000313" key="2">
    <source>
        <dbReference type="Proteomes" id="UP000326950"/>
    </source>
</evidence>
<dbReference type="AlphaFoldDB" id="A0A5N6VBA2"/>